<keyword evidence="3" id="KW-0479">Metal-binding</keyword>
<dbReference type="Pfam" id="PF00628">
    <property type="entry name" value="PHD"/>
    <property type="match status" value="1"/>
</dbReference>
<dbReference type="GO" id="GO:0005634">
    <property type="term" value="C:nucleus"/>
    <property type="evidence" value="ECO:0007669"/>
    <property type="project" value="UniProtKB-SubCell"/>
</dbReference>
<dbReference type="SUPFAM" id="SSF57903">
    <property type="entry name" value="FYVE/PHD zinc finger"/>
    <property type="match status" value="1"/>
</dbReference>
<reference evidence="11" key="2">
    <citation type="submission" date="2025-08" db="UniProtKB">
        <authorList>
            <consortium name="Ensembl"/>
        </authorList>
    </citation>
    <scope>IDENTIFICATION</scope>
</reference>
<comment type="function">
    <text evidence="7">Involved in signal transduction through the Wnt pathway.</text>
</comment>
<dbReference type="FunFam" id="3.30.40.10:FF:000107">
    <property type="entry name" value="pygopus homolog 1"/>
    <property type="match status" value="1"/>
</dbReference>
<evidence type="ECO:0000256" key="1">
    <source>
        <dbReference type="ARBA" id="ARBA00004123"/>
    </source>
</evidence>
<keyword evidence="6" id="KW-0539">Nucleus</keyword>
<keyword evidence="2" id="KW-0879">Wnt signaling pathway</keyword>
<evidence type="ECO:0000256" key="5">
    <source>
        <dbReference type="ARBA" id="ARBA00022833"/>
    </source>
</evidence>
<dbReference type="PANTHER" id="PTHR23194">
    <property type="entry name" value="PYGOPUS"/>
    <property type="match status" value="1"/>
</dbReference>
<feature type="compositionally biased region" description="Gly residues" evidence="9">
    <location>
        <begin position="18"/>
        <end position="30"/>
    </location>
</feature>
<dbReference type="InterPro" id="IPR011011">
    <property type="entry name" value="Znf_FYVE_PHD"/>
</dbReference>
<evidence type="ECO:0000256" key="4">
    <source>
        <dbReference type="ARBA" id="ARBA00022771"/>
    </source>
</evidence>
<dbReference type="OrthoDB" id="270215at2759"/>
<evidence type="ECO:0000256" key="6">
    <source>
        <dbReference type="ARBA" id="ARBA00023242"/>
    </source>
</evidence>
<feature type="domain" description="PHD-type" evidence="10">
    <location>
        <begin position="371"/>
        <end position="429"/>
    </location>
</feature>
<dbReference type="InterPro" id="IPR052475">
    <property type="entry name" value="Wnt_Signal_Transd_Protein"/>
</dbReference>
<feature type="compositionally biased region" description="Polar residues" evidence="9">
    <location>
        <begin position="360"/>
        <end position="369"/>
    </location>
</feature>
<dbReference type="CTD" id="26108"/>
<feature type="region of interest" description="Disordered" evidence="9">
    <location>
        <begin position="1"/>
        <end position="91"/>
    </location>
</feature>
<dbReference type="GeneTree" id="ENSGT00530000063948"/>
<feature type="compositionally biased region" description="Low complexity" evidence="9">
    <location>
        <begin position="190"/>
        <end position="206"/>
    </location>
</feature>
<evidence type="ECO:0000256" key="7">
    <source>
        <dbReference type="ARBA" id="ARBA00037400"/>
    </source>
</evidence>
<accession>A0A3B4EIQ7</accession>
<dbReference type="GO" id="GO:0016055">
    <property type="term" value="P:Wnt signaling pathway"/>
    <property type="evidence" value="ECO:0007669"/>
    <property type="project" value="UniProtKB-KW"/>
</dbReference>
<dbReference type="Gene3D" id="3.30.40.10">
    <property type="entry name" value="Zinc/RING finger domain, C3HC4 (zinc finger)"/>
    <property type="match status" value="1"/>
</dbReference>
<dbReference type="InterPro" id="IPR019787">
    <property type="entry name" value="Znf_PHD-finger"/>
</dbReference>
<dbReference type="PROSITE" id="PS50016">
    <property type="entry name" value="ZF_PHD_2"/>
    <property type="match status" value="1"/>
</dbReference>
<organism evidence="11 12">
    <name type="scientific">Pygocentrus nattereri</name>
    <name type="common">Red-bellied piranha</name>
    <dbReference type="NCBI Taxonomy" id="42514"/>
    <lineage>
        <taxon>Eukaryota</taxon>
        <taxon>Metazoa</taxon>
        <taxon>Chordata</taxon>
        <taxon>Craniata</taxon>
        <taxon>Vertebrata</taxon>
        <taxon>Euteleostomi</taxon>
        <taxon>Actinopterygii</taxon>
        <taxon>Neopterygii</taxon>
        <taxon>Teleostei</taxon>
        <taxon>Ostariophysi</taxon>
        <taxon>Characiformes</taxon>
        <taxon>Characoidei</taxon>
        <taxon>Pygocentrus</taxon>
    </lineage>
</organism>
<dbReference type="InterPro" id="IPR013083">
    <property type="entry name" value="Znf_RING/FYVE/PHD"/>
</dbReference>
<evidence type="ECO:0000256" key="9">
    <source>
        <dbReference type="SAM" id="MobiDB-lite"/>
    </source>
</evidence>
<dbReference type="Proteomes" id="UP001501920">
    <property type="component" value="Chromosome 7"/>
</dbReference>
<evidence type="ECO:0000256" key="3">
    <source>
        <dbReference type="ARBA" id="ARBA00022723"/>
    </source>
</evidence>
<dbReference type="InterPro" id="IPR019786">
    <property type="entry name" value="Zinc_finger_PHD-type_CS"/>
</dbReference>
<evidence type="ECO:0000313" key="12">
    <source>
        <dbReference type="Proteomes" id="UP001501920"/>
    </source>
</evidence>
<dbReference type="STRING" id="42514.ENSPNAP00000035096"/>
<gene>
    <name evidence="11" type="primary">PYGO1</name>
</gene>
<feature type="compositionally biased region" description="Polar residues" evidence="9">
    <location>
        <begin position="235"/>
        <end position="280"/>
    </location>
</feature>
<comment type="subcellular location">
    <subcellularLocation>
        <location evidence="1">Nucleus</location>
    </subcellularLocation>
</comment>
<dbReference type="RefSeq" id="XP_017560524.1">
    <property type="nucleotide sequence ID" value="XM_017705035.1"/>
</dbReference>
<feature type="compositionally biased region" description="Gly residues" evidence="9">
    <location>
        <begin position="207"/>
        <end position="217"/>
    </location>
</feature>
<dbReference type="CDD" id="cd15635">
    <property type="entry name" value="PHD_PYGO1"/>
    <property type="match status" value="1"/>
</dbReference>
<name>A0A3B4EIQ7_PYGNA</name>
<evidence type="ECO:0000256" key="2">
    <source>
        <dbReference type="ARBA" id="ARBA00022687"/>
    </source>
</evidence>
<proteinExistence type="predicted"/>
<dbReference type="PROSITE" id="PS01359">
    <property type="entry name" value="ZF_PHD_1"/>
    <property type="match status" value="1"/>
</dbReference>
<dbReference type="OMA" id="CTHEVND"/>
<dbReference type="InterPro" id="IPR001965">
    <property type="entry name" value="Znf_PHD"/>
</dbReference>
<dbReference type="GeneID" id="108431703"/>
<keyword evidence="4 8" id="KW-0863">Zinc-finger</keyword>
<sequence>MSTEQEKDSFSLKRNRGGDGGLDGLGGPGLLLGSPDKKKRKSSTQTLSFAPLSEYAPPANPSSDHLVASNPFDDNYNSPSPSLKPLNTTNPYFSPSPYSGFGGYAPPRLVHHIQNRMPSPYGGPYQMRNQPPHPFSQNPMGPMVMGFNRPPGFNYGHPDNPAFANQPMFNNGGGMHLPPGQPFRPGPGENLNQLLLPNVNQSHSGPDGSGPGFGPEGTGNLPPAVKPSPDMSPGLPQQPSNFGQSNTPTSTAKQDPSETANSKNVSQNATSPRKQSQTSEEVGGGQDAQVEPKGKNRGNVTAGLDGGMEKINGVIHPSTDPLKKSPQPPEPPTERNQRTGTTCRSGAALANNKPSAHPGRQNNSTSSSEPVYPCGICLSEVNDDQEAILCEASCQKWFHRVCTGMTETAYNLLTAEMDAVWGCDSCMEEKGAQLLKTRENPGLPTANSEGQS</sequence>
<reference evidence="11 12" key="1">
    <citation type="submission" date="2020-10" db="EMBL/GenBank/DDBJ databases">
        <title>Pygocentrus nattereri (red-bellied piranha) genome, fPygNat1, primary haplotype.</title>
        <authorList>
            <person name="Myers G."/>
            <person name="Meyer A."/>
            <person name="Karagic N."/>
            <person name="Pippel M."/>
            <person name="Winkler S."/>
            <person name="Tracey A."/>
            <person name="Wood J."/>
            <person name="Formenti G."/>
            <person name="Howe K."/>
            <person name="Fedrigo O."/>
            <person name="Jarvis E.D."/>
        </authorList>
    </citation>
    <scope>NUCLEOTIDE SEQUENCE [LARGE SCALE GENOMIC DNA]</scope>
</reference>
<feature type="region of interest" description="Disordered" evidence="9">
    <location>
        <begin position="164"/>
        <end position="370"/>
    </location>
</feature>
<evidence type="ECO:0000259" key="10">
    <source>
        <dbReference type="PROSITE" id="PS50016"/>
    </source>
</evidence>
<evidence type="ECO:0000256" key="8">
    <source>
        <dbReference type="PROSITE-ProRule" id="PRU00146"/>
    </source>
</evidence>
<dbReference type="SMART" id="SM00249">
    <property type="entry name" value="PHD"/>
    <property type="match status" value="1"/>
</dbReference>
<dbReference type="AlphaFoldDB" id="A0A3B4EIQ7"/>
<feature type="compositionally biased region" description="Polar residues" evidence="9">
    <location>
        <begin position="75"/>
        <end position="91"/>
    </location>
</feature>
<protein>
    <recommendedName>
        <fullName evidence="10">PHD-type domain-containing protein</fullName>
    </recommendedName>
</protein>
<dbReference type="GO" id="GO:0008270">
    <property type="term" value="F:zinc ion binding"/>
    <property type="evidence" value="ECO:0007669"/>
    <property type="project" value="UniProtKB-KW"/>
</dbReference>
<dbReference type="Ensembl" id="ENSPNAT00000027588.2">
    <property type="protein sequence ID" value="ENSPNAP00000035096.1"/>
    <property type="gene ID" value="ENSPNAG00000024784.2"/>
</dbReference>
<dbReference type="PANTHER" id="PTHR23194:SF3">
    <property type="entry name" value="PYGOPUS HOMOLOG 1"/>
    <property type="match status" value="1"/>
</dbReference>
<reference evidence="11" key="3">
    <citation type="submission" date="2025-09" db="UniProtKB">
        <authorList>
            <consortium name="Ensembl"/>
        </authorList>
    </citation>
    <scope>IDENTIFICATION</scope>
</reference>
<evidence type="ECO:0000313" key="11">
    <source>
        <dbReference type="Ensembl" id="ENSPNAP00000035096.1"/>
    </source>
</evidence>
<keyword evidence="5" id="KW-0862">Zinc</keyword>
<keyword evidence="12" id="KW-1185">Reference proteome</keyword>
<feature type="compositionally biased region" description="Basic and acidic residues" evidence="9">
    <location>
        <begin position="1"/>
        <end position="11"/>
    </location>
</feature>